<name>A0AAU7DHE1_9BACT</name>
<dbReference type="Gene3D" id="2.40.10.220">
    <property type="entry name" value="predicted glycosyltransferase like domains"/>
    <property type="match status" value="1"/>
</dbReference>
<dbReference type="InterPro" id="IPR009875">
    <property type="entry name" value="PilZ_domain"/>
</dbReference>
<feature type="domain" description="PilZ" evidence="2">
    <location>
        <begin position="46"/>
        <end position="135"/>
    </location>
</feature>
<evidence type="ECO:0000259" key="2">
    <source>
        <dbReference type="Pfam" id="PF07238"/>
    </source>
</evidence>
<dbReference type="Pfam" id="PF07238">
    <property type="entry name" value="PilZ"/>
    <property type="match status" value="1"/>
</dbReference>
<organism evidence="3">
    <name type="scientific">Telmatobacter sp. DSM 110680</name>
    <dbReference type="NCBI Taxonomy" id="3036704"/>
    <lineage>
        <taxon>Bacteria</taxon>
        <taxon>Pseudomonadati</taxon>
        <taxon>Acidobacteriota</taxon>
        <taxon>Terriglobia</taxon>
        <taxon>Terriglobales</taxon>
        <taxon>Acidobacteriaceae</taxon>
        <taxon>Telmatobacter</taxon>
    </lineage>
</organism>
<sequence>MSGNANAAARVMAAADNEKIELRRVECHLSESLLKRILRRIFPDERKQQRLPAPPLVAYLGTASASRPFELGDISLTGFCLLTGERWMPGTEMPITLQSKNLPAENERESFTVQATVVRCGNGGVGFSIVLSEEDSQSAYGNPLHVQWVTRAEMEKYLKRLTEQPGSQTTQIEKPVLTESAAGSRSNGGLKAAFEGGR</sequence>
<reference evidence="3" key="1">
    <citation type="submission" date="2023-03" db="EMBL/GenBank/DDBJ databases">
        <title>Edaphobacter sp.</title>
        <authorList>
            <person name="Huber K.J."/>
            <person name="Papendorf J."/>
            <person name="Pilke C."/>
            <person name="Bunk B."/>
            <person name="Sproeer C."/>
            <person name="Pester M."/>
        </authorList>
    </citation>
    <scope>NUCLEOTIDE SEQUENCE</scope>
    <source>
        <strain evidence="3">DSM 110680</strain>
    </source>
</reference>
<proteinExistence type="predicted"/>
<dbReference type="AlphaFoldDB" id="A0AAU7DHE1"/>
<dbReference type="RefSeq" id="WP_348261965.1">
    <property type="nucleotide sequence ID" value="NZ_CP121196.1"/>
</dbReference>
<dbReference type="SUPFAM" id="SSF141371">
    <property type="entry name" value="PilZ domain-like"/>
    <property type="match status" value="1"/>
</dbReference>
<dbReference type="EMBL" id="CP121196">
    <property type="protein sequence ID" value="XBH16737.1"/>
    <property type="molecule type" value="Genomic_DNA"/>
</dbReference>
<evidence type="ECO:0000256" key="1">
    <source>
        <dbReference type="SAM" id="MobiDB-lite"/>
    </source>
</evidence>
<gene>
    <name evidence="3" type="ORF">P8935_19450</name>
</gene>
<feature type="region of interest" description="Disordered" evidence="1">
    <location>
        <begin position="164"/>
        <end position="198"/>
    </location>
</feature>
<evidence type="ECO:0000313" key="3">
    <source>
        <dbReference type="EMBL" id="XBH16737.1"/>
    </source>
</evidence>
<accession>A0AAU7DHE1</accession>
<protein>
    <submittedName>
        <fullName evidence="3">PilZ domain-containing protein</fullName>
    </submittedName>
</protein>
<dbReference type="GO" id="GO:0035438">
    <property type="term" value="F:cyclic-di-GMP binding"/>
    <property type="evidence" value="ECO:0007669"/>
    <property type="project" value="InterPro"/>
</dbReference>